<dbReference type="RefSeq" id="XP_024697660.1">
    <property type="nucleotide sequence ID" value="XM_024839866.1"/>
</dbReference>
<protein>
    <submittedName>
        <fullName evidence="2">Uncharacterized protein</fullName>
    </submittedName>
</protein>
<dbReference type="GeneID" id="36547390"/>
<keyword evidence="3" id="KW-1185">Reference proteome</keyword>
<evidence type="ECO:0000313" key="3">
    <source>
        <dbReference type="Proteomes" id="UP000234254"/>
    </source>
</evidence>
<sequence>MGQRHNRRRTRPRSRNRNVQLTPADPSLPPTTFDHFVPIESSPIATNVAIDQLSSMSDVLAPTWHQGHPAWSRRERNVRLEAGLEAQQCRLFGGVPGDDVGLCYRMLEYFGGLDYINSYQSMDYSPG</sequence>
<proteinExistence type="predicted"/>
<dbReference type="OrthoDB" id="4147798at2759"/>
<feature type="region of interest" description="Disordered" evidence="1">
    <location>
        <begin position="1"/>
        <end position="31"/>
    </location>
</feature>
<comment type="caution">
    <text evidence="2">The sequence shown here is derived from an EMBL/GenBank/DDBJ whole genome shotgun (WGS) entry which is preliminary data.</text>
</comment>
<organism evidence="2 3">
    <name type="scientific">Aspergillus campestris (strain IBT 28561)</name>
    <dbReference type="NCBI Taxonomy" id="1392248"/>
    <lineage>
        <taxon>Eukaryota</taxon>
        <taxon>Fungi</taxon>
        <taxon>Dikarya</taxon>
        <taxon>Ascomycota</taxon>
        <taxon>Pezizomycotina</taxon>
        <taxon>Eurotiomycetes</taxon>
        <taxon>Eurotiomycetidae</taxon>
        <taxon>Eurotiales</taxon>
        <taxon>Aspergillaceae</taxon>
        <taxon>Aspergillus</taxon>
        <taxon>Aspergillus subgen. Circumdati</taxon>
    </lineage>
</organism>
<dbReference type="Proteomes" id="UP000234254">
    <property type="component" value="Unassembled WGS sequence"/>
</dbReference>
<dbReference type="AlphaFoldDB" id="A0A2I1DGS2"/>
<dbReference type="EMBL" id="MSFM01000001">
    <property type="protein sequence ID" value="PKY09066.1"/>
    <property type="molecule type" value="Genomic_DNA"/>
</dbReference>
<feature type="compositionally biased region" description="Basic residues" evidence="1">
    <location>
        <begin position="1"/>
        <end position="16"/>
    </location>
</feature>
<evidence type="ECO:0000256" key="1">
    <source>
        <dbReference type="SAM" id="MobiDB-lite"/>
    </source>
</evidence>
<dbReference type="VEuPathDB" id="FungiDB:P168DRAFT_315103"/>
<reference evidence="2" key="1">
    <citation type="submission" date="2016-12" db="EMBL/GenBank/DDBJ databases">
        <title>The genomes of Aspergillus section Nigri reveals drivers in fungal speciation.</title>
        <authorList>
            <consortium name="DOE Joint Genome Institute"/>
            <person name="Vesth T.C."/>
            <person name="Nybo J."/>
            <person name="Theobald S."/>
            <person name="Brandl J."/>
            <person name="Frisvad J.C."/>
            <person name="Nielsen K.F."/>
            <person name="Lyhne E.K."/>
            <person name="Kogle M.E."/>
            <person name="Kuo A."/>
            <person name="Riley R."/>
            <person name="Clum A."/>
            <person name="Nolan M."/>
            <person name="Lipzen A."/>
            <person name="Salamov A."/>
            <person name="Henrissat B."/>
            <person name="Wiebenga A."/>
            <person name="De vries R.P."/>
            <person name="Grigoriev I.V."/>
            <person name="Mortensen U.H."/>
            <person name="Andersen M.R."/>
            <person name="Baker S.E."/>
        </authorList>
    </citation>
    <scope>NUCLEOTIDE SEQUENCE</scope>
    <source>
        <strain evidence="2">IBT 28561</strain>
    </source>
</reference>
<name>A0A2I1DGS2_ASPC2</name>
<evidence type="ECO:0000313" key="2">
    <source>
        <dbReference type="EMBL" id="PKY09066.1"/>
    </source>
</evidence>
<gene>
    <name evidence="2" type="ORF">P168DRAFT_315103</name>
</gene>
<accession>A0A2I1DGS2</accession>